<dbReference type="InParanoid" id="A0A0C3GH16"/>
<name>A0A0C3GH16_PILCF</name>
<evidence type="ECO:0000313" key="2">
    <source>
        <dbReference type="Proteomes" id="UP000054166"/>
    </source>
</evidence>
<dbReference type="EMBL" id="KN832972">
    <property type="protein sequence ID" value="KIM90944.1"/>
    <property type="molecule type" value="Genomic_DNA"/>
</dbReference>
<reference evidence="1 2" key="1">
    <citation type="submission" date="2014-04" db="EMBL/GenBank/DDBJ databases">
        <authorList>
            <consortium name="DOE Joint Genome Institute"/>
            <person name="Kuo A."/>
            <person name="Tarkka M."/>
            <person name="Buscot F."/>
            <person name="Kohler A."/>
            <person name="Nagy L.G."/>
            <person name="Floudas D."/>
            <person name="Copeland A."/>
            <person name="Barry K.W."/>
            <person name="Cichocki N."/>
            <person name="Veneault-Fourrey C."/>
            <person name="LaButti K."/>
            <person name="Lindquist E.A."/>
            <person name="Lipzen A."/>
            <person name="Lundell T."/>
            <person name="Morin E."/>
            <person name="Murat C."/>
            <person name="Sun H."/>
            <person name="Tunlid A."/>
            <person name="Henrissat B."/>
            <person name="Grigoriev I.V."/>
            <person name="Hibbett D.S."/>
            <person name="Martin F."/>
            <person name="Nordberg H.P."/>
            <person name="Cantor M.N."/>
            <person name="Hua S.X."/>
        </authorList>
    </citation>
    <scope>NUCLEOTIDE SEQUENCE [LARGE SCALE GENOMIC DNA]</scope>
    <source>
        <strain evidence="1 2">F 1598</strain>
    </source>
</reference>
<dbReference type="Gene3D" id="3.80.10.10">
    <property type="entry name" value="Ribonuclease Inhibitor"/>
    <property type="match status" value="1"/>
</dbReference>
<proteinExistence type="predicted"/>
<dbReference type="SUPFAM" id="SSF52047">
    <property type="entry name" value="RNI-like"/>
    <property type="match status" value="1"/>
</dbReference>
<dbReference type="Proteomes" id="UP000054166">
    <property type="component" value="Unassembled WGS sequence"/>
</dbReference>
<dbReference type="AlphaFoldDB" id="A0A0C3GH16"/>
<dbReference type="OrthoDB" id="3258311at2759"/>
<reference evidence="2" key="2">
    <citation type="submission" date="2015-01" db="EMBL/GenBank/DDBJ databases">
        <title>Evolutionary Origins and Diversification of the Mycorrhizal Mutualists.</title>
        <authorList>
            <consortium name="DOE Joint Genome Institute"/>
            <consortium name="Mycorrhizal Genomics Consortium"/>
            <person name="Kohler A."/>
            <person name="Kuo A."/>
            <person name="Nagy L.G."/>
            <person name="Floudas D."/>
            <person name="Copeland A."/>
            <person name="Barry K.W."/>
            <person name="Cichocki N."/>
            <person name="Veneault-Fourrey C."/>
            <person name="LaButti K."/>
            <person name="Lindquist E.A."/>
            <person name="Lipzen A."/>
            <person name="Lundell T."/>
            <person name="Morin E."/>
            <person name="Murat C."/>
            <person name="Riley R."/>
            <person name="Ohm R."/>
            <person name="Sun H."/>
            <person name="Tunlid A."/>
            <person name="Henrissat B."/>
            <person name="Grigoriev I.V."/>
            <person name="Hibbett D.S."/>
            <person name="Martin F."/>
        </authorList>
    </citation>
    <scope>NUCLEOTIDE SEQUENCE [LARGE SCALE GENOMIC DNA]</scope>
    <source>
        <strain evidence="2">F 1598</strain>
    </source>
</reference>
<keyword evidence="2" id="KW-1185">Reference proteome</keyword>
<dbReference type="HOGENOM" id="CLU_024464_0_0_1"/>
<evidence type="ECO:0008006" key="3">
    <source>
        <dbReference type="Google" id="ProtNLM"/>
    </source>
</evidence>
<dbReference type="InterPro" id="IPR032675">
    <property type="entry name" value="LRR_dom_sf"/>
</dbReference>
<dbReference type="STRING" id="765440.A0A0C3GH16"/>
<accession>A0A0C3GH16</accession>
<sequence length="670" mass="77362">MESEDEDTDYSYSSHPYLRFYEEQENERRIHNAVHKSEFPDSFWLSDLQVYVPLRFFKTIQGFHKGSLDLTGRHMPRYQALMRRWNSFISDLLDLSLHATQYKHEVPDLQGEPPVSSLSHKFSDENILRQFQEKWRLSQQYSYSMLLMHTQKTLSIICENPMPIFQRTCLINLPVEVLEIIMAHASMDQARLLSATCQFLRKVGLRFIFGHRKLCLEAEPDWKLLRAEPDADHSKYLCNVAIASRDKFLETTQFLLSRPDLTRSLRSLTIQDRWSNQSIDGTLIQDFDVLSIPDFYAVIHNDLKKILEAAFNLSTVTFICTEVVPEFLQITSRIATLHTINFHLCKLDHRVCESITTNQIKSSETLLNLRLLIANVAVDTSGVWHILALCPRIRTLSVLGSGYTDISIPPDIVRQTCNPFTTLERVFLDHFDPDDISALSVWMSEVSGSLRLTHFKIHTRRGMDDTVVFNLLDALRWSPNMQVLVLEGLRDAGLELIDRISQACPNLFGLTLIRRHNNRQSETKLASWPHASYEYASQFTGFTRLNHFGWNLDVDLYGLDPSPSVMNEFEAGFPDLFFEGWEETETRDQNAYFDDTHLMAGSFAAHCPTLRTFAIVDRMVRLVCLIDNTPNGRLLSKQKYGAMFESTKWNPHPWKGWPLIMPTPAGTVRE</sequence>
<protein>
    <recommendedName>
        <fullName evidence="3">F-box domain-containing protein</fullName>
    </recommendedName>
</protein>
<organism evidence="1 2">
    <name type="scientific">Piloderma croceum (strain F 1598)</name>
    <dbReference type="NCBI Taxonomy" id="765440"/>
    <lineage>
        <taxon>Eukaryota</taxon>
        <taxon>Fungi</taxon>
        <taxon>Dikarya</taxon>
        <taxon>Basidiomycota</taxon>
        <taxon>Agaricomycotina</taxon>
        <taxon>Agaricomycetes</taxon>
        <taxon>Agaricomycetidae</taxon>
        <taxon>Atheliales</taxon>
        <taxon>Atheliaceae</taxon>
        <taxon>Piloderma</taxon>
    </lineage>
</organism>
<evidence type="ECO:0000313" key="1">
    <source>
        <dbReference type="EMBL" id="KIM90944.1"/>
    </source>
</evidence>
<gene>
    <name evidence="1" type="ORF">PILCRDRAFT_811445</name>
</gene>